<feature type="compositionally biased region" description="Acidic residues" evidence="1">
    <location>
        <begin position="76"/>
        <end position="98"/>
    </location>
</feature>
<evidence type="ECO:0000313" key="2">
    <source>
        <dbReference type="EMBL" id="GEX35081.1"/>
    </source>
</evidence>
<dbReference type="EMBL" id="BKCJ010103266">
    <property type="protein sequence ID" value="GEX35081.1"/>
    <property type="molecule type" value="Genomic_DNA"/>
</dbReference>
<organism evidence="2">
    <name type="scientific">Tanacetum cinerariifolium</name>
    <name type="common">Dalmatian daisy</name>
    <name type="synonym">Chrysanthemum cinerariifolium</name>
    <dbReference type="NCBI Taxonomy" id="118510"/>
    <lineage>
        <taxon>Eukaryota</taxon>
        <taxon>Viridiplantae</taxon>
        <taxon>Streptophyta</taxon>
        <taxon>Embryophyta</taxon>
        <taxon>Tracheophyta</taxon>
        <taxon>Spermatophyta</taxon>
        <taxon>Magnoliopsida</taxon>
        <taxon>eudicotyledons</taxon>
        <taxon>Gunneridae</taxon>
        <taxon>Pentapetalae</taxon>
        <taxon>asterids</taxon>
        <taxon>campanulids</taxon>
        <taxon>Asterales</taxon>
        <taxon>Asteraceae</taxon>
        <taxon>Asteroideae</taxon>
        <taxon>Anthemideae</taxon>
        <taxon>Anthemidinae</taxon>
        <taxon>Tanacetum</taxon>
    </lineage>
</organism>
<sequence>MSLDLASSEEPDSPKAAPASPDYVPSPKEPEQAPPLPDYPYVDYASPVALSPGYVANSDPEEDSEDGPVDYPAYESDNDDVDDFSDDDEEEEASEEEEHLALADFVVAPAVDPVPSSEEIASFETDESATTPPPPHADHTTPLGAGYLSDPRHLCLFYQKERLARCLDAPALPSSLYLRPPVPTSLPLPSPPLPPLPASLFIPQLVDRKEDNPEAKLPTCKRLCLTAPTLRYELGESSTTARPTGDHRADYGFIGTLDAETRHRRAEEVGYCIRDVWRVSLGDCVVDGAEALVFREAWVQSMGLSLAVHQEL</sequence>
<gene>
    <name evidence="2" type="ORF">Tci_307056</name>
</gene>
<comment type="caution">
    <text evidence="2">The sequence shown here is derived from an EMBL/GenBank/DDBJ whole genome shotgun (WGS) entry which is preliminary data.</text>
</comment>
<feature type="region of interest" description="Disordered" evidence="1">
    <location>
        <begin position="1"/>
        <end position="98"/>
    </location>
</feature>
<feature type="compositionally biased region" description="Acidic residues" evidence="1">
    <location>
        <begin position="59"/>
        <end position="68"/>
    </location>
</feature>
<reference evidence="2" key="1">
    <citation type="journal article" date="2019" name="Sci. Rep.">
        <title>Draft genome of Tanacetum cinerariifolium, the natural source of mosquito coil.</title>
        <authorList>
            <person name="Yamashiro T."/>
            <person name="Shiraishi A."/>
            <person name="Satake H."/>
            <person name="Nakayama K."/>
        </authorList>
    </citation>
    <scope>NUCLEOTIDE SEQUENCE</scope>
</reference>
<name>A0A699H4Q6_TANCI</name>
<accession>A0A699H4Q6</accession>
<proteinExistence type="predicted"/>
<feature type="region of interest" description="Disordered" evidence="1">
    <location>
        <begin position="115"/>
        <end position="145"/>
    </location>
</feature>
<evidence type="ECO:0000256" key="1">
    <source>
        <dbReference type="SAM" id="MobiDB-lite"/>
    </source>
</evidence>
<protein>
    <submittedName>
        <fullName evidence="2">Uncharacterized protein</fullName>
    </submittedName>
</protein>
<dbReference type="AlphaFoldDB" id="A0A699H4Q6"/>